<organism evidence="1 2">
    <name type="scientific">Erythroxylum novogranatense</name>
    <dbReference type="NCBI Taxonomy" id="1862640"/>
    <lineage>
        <taxon>Eukaryota</taxon>
        <taxon>Viridiplantae</taxon>
        <taxon>Streptophyta</taxon>
        <taxon>Embryophyta</taxon>
        <taxon>Tracheophyta</taxon>
        <taxon>Spermatophyta</taxon>
        <taxon>Magnoliopsida</taxon>
        <taxon>eudicotyledons</taxon>
        <taxon>Gunneridae</taxon>
        <taxon>Pentapetalae</taxon>
        <taxon>rosids</taxon>
        <taxon>fabids</taxon>
        <taxon>Malpighiales</taxon>
        <taxon>Erythroxylaceae</taxon>
        <taxon>Erythroxylum</taxon>
    </lineage>
</organism>
<gene>
    <name evidence="1" type="ORF">K2173_022279</name>
</gene>
<evidence type="ECO:0000313" key="1">
    <source>
        <dbReference type="EMBL" id="KAJ8766220.1"/>
    </source>
</evidence>
<dbReference type="AlphaFoldDB" id="A0AAV8TIX6"/>
<reference evidence="1 2" key="1">
    <citation type="submission" date="2021-09" db="EMBL/GenBank/DDBJ databases">
        <title>Genomic insights and catalytic innovation underlie evolution of tropane alkaloids biosynthesis.</title>
        <authorList>
            <person name="Wang Y.-J."/>
            <person name="Tian T."/>
            <person name="Huang J.-P."/>
            <person name="Huang S.-X."/>
        </authorList>
    </citation>
    <scope>NUCLEOTIDE SEQUENCE [LARGE SCALE GENOMIC DNA]</scope>
    <source>
        <strain evidence="1">KIB-2018</strain>
        <tissue evidence="1">Leaf</tissue>
    </source>
</reference>
<name>A0AAV8TIX6_9ROSI</name>
<comment type="caution">
    <text evidence="1">The sequence shown here is derived from an EMBL/GenBank/DDBJ whole genome shotgun (WGS) entry which is preliminary data.</text>
</comment>
<proteinExistence type="predicted"/>
<dbReference type="EMBL" id="JAIWQS010000005">
    <property type="protein sequence ID" value="KAJ8766220.1"/>
    <property type="molecule type" value="Genomic_DNA"/>
</dbReference>
<evidence type="ECO:0000313" key="2">
    <source>
        <dbReference type="Proteomes" id="UP001159364"/>
    </source>
</evidence>
<protein>
    <submittedName>
        <fullName evidence="1">Uncharacterized protein</fullName>
    </submittedName>
</protein>
<sequence>MRQVNEAYLLKLAWKFLTNPDLLWVRLLKAKYGAGDSFLPKMVSSSRCSHVWQGICKAWPALQKGTSWLLGTGTNARFWTDNWLGGTGNLQSLALQNIPADHLHRDVASYVVTNGVWDMVSLRPFISSAILDILALSPTPNLGGDEDVVLWEHTSSGECTMKSAYQFIRNELEPVNHEPWKLLWRWRHNIMADHDAQDALGLQPFTPQGVLLFKRSDMEYLKATE</sequence>
<accession>A0AAV8TIX6</accession>
<keyword evidence="2" id="KW-1185">Reference proteome</keyword>
<dbReference type="Proteomes" id="UP001159364">
    <property type="component" value="Linkage Group LG05"/>
</dbReference>